<gene>
    <name evidence="2" type="ORF">CAUJ_LOCUS202</name>
</gene>
<feature type="region of interest" description="Disordered" evidence="1">
    <location>
        <begin position="1"/>
        <end position="20"/>
    </location>
</feature>
<accession>A0A8S1GNW7</accession>
<dbReference type="AlphaFoldDB" id="A0A8S1GNW7"/>
<name>A0A8S1GNW7_9PELO</name>
<keyword evidence="3" id="KW-1185">Reference proteome</keyword>
<feature type="compositionally biased region" description="Polar residues" evidence="1">
    <location>
        <begin position="10"/>
        <end position="20"/>
    </location>
</feature>
<evidence type="ECO:0000313" key="2">
    <source>
        <dbReference type="EMBL" id="CAD6184283.1"/>
    </source>
</evidence>
<protein>
    <submittedName>
        <fullName evidence="2">Uncharacterized protein</fullName>
    </submittedName>
</protein>
<sequence>MDFELELAMRSSSNEPQQDTRVLLRKRRREKTPLGLTRVDANRPRKRLVRCHKHTQVPCLASKCSAAQVHKSAGMTPAGKHRAKVLMAQHTGSRTTSERTPKKKHLRLLSAQLPCVVSFLHNRQSDHLFSMLPMKPVKVLDLLTSALTTSVFVIPPLLLSPTAGELRNICGLPLWRPSRLAASKNPFIL</sequence>
<organism evidence="2 3">
    <name type="scientific">Caenorhabditis auriculariae</name>
    <dbReference type="NCBI Taxonomy" id="2777116"/>
    <lineage>
        <taxon>Eukaryota</taxon>
        <taxon>Metazoa</taxon>
        <taxon>Ecdysozoa</taxon>
        <taxon>Nematoda</taxon>
        <taxon>Chromadorea</taxon>
        <taxon>Rhabditida</taxon>
        <taxon>Rhabditina</taxon>
        <taxon>Rhabditomorpha</taxon>
        <taxon>Rhabditoidea</taxon>
        <taxon>Rhabditidae</taxon>
        <taxon>Peloderinae</taxon>
        <taxon>Caenorhabditis</taxon>
    </lineage>
</organism>
<proteinExistence type="predicted"/>
<dbReference type="Proteomes" id="UP000835052">
    <property type="component" value="Unassembled WGS sequence"/>
</dbReference>
<comment type="caution">
    <text evidence="2">The sequence shown here is derived from an EMBL/GenBank/DDBJ whole genome shotgun (WGS) entry which is preliminary data.</text>
</comment>
<dbReference type="EMBL" id="CAJGYM010000001">
    <property type="protein sequence ID" value="CAD6184283.1"/>
    <property type="molecule type" value="Genomic_DNA"/>
</dbReference>
<evidence type="ECO:0000313" key="3">
    <source>
        <dbReference type="Proteomes" id="UP000835052"/>
    </source>
</evidence>
<reference evidence="2" key="1">
    <citation type="submission" date="2020-10" db="EMBL/GenBank/DDBJ databases">
        <authorList>
            <person name="Kikuchi T."/>
        </authorList>
    </citation>
    <scope>NUCLEOTIDE SEQUENCE</scope>
    <source>
        <strain evidence="2">NKZ352</strain>
    </source>
</reference>
<evidence type="ECO:0000256" key="1">
    <source>
        <dbReference type="SAM" id="MobiDB-lite"/>
    </source>
</evidence>